<dbReference type="InterPro" id="IPR000073">
    <property type="entry name" value="AB_hydrolase_1"/>
</dbReference>
<keyword evidence="3" id="KW-0732">Signal</keyword>
<feature type="domain" description="Peptidase S33 tripeptidyl aminopeptidase-like C-terminal" evidence="5">
    <location>
        <begin position="422"/>
        <end position="521"/>
    </location>
</feature>
<keyword evidence="2 6" id="KW-0378">Hydrolase</keyword>
<dbReference type="Gene3D" id="3.40.50.1820">
    <property type="entry name" value="alpha/beta hydrolase"/>
    <property type="match status" value="1"/>
</dbReference>
<dbReference type="OrthoDB" id="4006962at2"/>
<dbReference type="GO" id="GO:0016787">
    <property type="term" value="F:hydrolase activity"/>
    <property type="evidence" value="ECO:0007669"/>
    <property type="project" value="UniProtKB-KW"/>
</dbReference>
<keyword evidence="7" id="KW-1185">Reference proteome</keyword>
<dbReference type="InterPro" id="IPR029058">
    <property type="entry name" value="AB_hydrolase_fold"/>
</dbReference>
<organism evidence="6 7">
    <name type="scientific">Amycolatopsis arida</name>
    <dbReference type="NCBI Taxonomy" id="587909"/>
    <lineage>
        <taxon>Bacteria</taxon>
        <taxon>Bacillati</taxon>
        <taxon>Actinomycetota</taxon>
        <taxon>Actinomycetes</taxon>
        <taxon>Pseudonocardiales</taxon>
        <taxon>Pseudonocardiaceae</taxon>
        <taxon>Amycolatopsis</taxon>
    </lineage>
</organism>
<feature type="domain" description="AB hydrolase-1" evidence="4">
    <location>
        <begin position="100"/>
        <end position="276"/>
    </location>
</feature>
<dbReference type="STRING" id="587909.SAMN05421810_1104"/>
<dbReference type="Pfam" id="PF08386">
    <property type="entry name" value="Abhydrolase_4"/>
    <property type="match status" value="1"/>
</dbReference>
<accession>A0A1I5ZNX1</accession>
<reference evidence="7" key="1">
    <citation type="submission" date="2016-10" db="EMBL/GenBank/DDBJ databases">
        <authorList>
            <person name="Varghese N."/>
            <person name="Submissions S."/>
        </authorList>
    </citation>
    <scope>NUCLEOTIDE SEQUENCE [LARGE SCALE GENOMIC DNA]</scope>
    <source>
        <strain evidence="7">CGMCC 4.5579</strain>
    </source>
</reference>
<evidence type="ECO:0000259" key="4">
    <source>
        <dbReference type="Pfam" id="PF00561"/>
    </source>
</evidence>
<dbReference type="EMBL" id="FOWW01000010">
    <property type="protein sequence ID" value="SFQ58095.1"/>
    <property type="molecule type" value="Genomic_DNA"/>
</dbReference>
<evidence type="ECO:0000256" key="3">
    <source>
        <dbReference type="SAM" id="SignalP"/>
    </source>
</evidence>
<dbReference type="Pfam" id="PF00561">
    <property type="entry name" value="Abhydrolase_1"/>
    <property type="match status" value="1"/>
</dbReference>
<comment type="similarity">
    <text evidence="1">Belongs to the peptidase S33 family.</text>
</comment>
<protein>
    <submittedName>
        <fullName evidence="6">Alpha/beta hydrolase fold</fullName>
    </submittedName>
</protein>
<sequence>MVNAWGRAMLGAAVTALLMTGVPAVTATAAPVAENGATTAVRWGDCDEATLRQIPADQHDRYSCAWFRVPVDHDNAELGSIDLALLRRAADSPESKIGSLFLNPGGPGGAGRTMPVVADRFLDQPVLDRFDIIGFDPRGVGQSHRVQCFATVEDAREVLGSQSTVPLSRAEISGTLAAYQDYAGFCRRNAGALLEHLSTKNVVRDLDLLRAAVGDERLNYVGFSYGTLIGATYANMFPLKVRAMVLDGNVDPALRTKDGLRYDRERAQGFERVLDAFLTECERAGDRCAFGADQPKRKFAALRERLRRGPITLPDGNRVTINSFTSGVAGSLYSARTLPDLANVLQVLYDIAHAPSNPDVSPTARDLQPLFDPPQNARLDALPDTPYTTDDSYFGVNCADKVFRHRQDGVPEIAAEWERESPNFGRTQAFADAAGCPAWPAREGDAYRGPWNASTEHPVLVIGNYHDPATQYEFSRRMADQLGFARLLSVDAFGHCILGQSTAVDKATADYLVDLVTPPPGRVYQPDERPFGAPPAG</sequence>
<dbReference type="InterPro" id="IPR013595">
    <property type="entry name" value="Pept_S33_TAP-like_C"/>
</dbReference>
<dbReference type="SUPFAM" id="SSF53474">
    <property type="entry name" value="alpha/beta-Hydrolases"/>
    <property type="match status" value="1"/>
</dbReference>
<dbReference type="AlphaFoldDB" id="A0A1I5ZNX1"/>
<proteinExistence type="inferred from homology"/>
<evidence type="ECO:0000313" key="7">
    <source>
        <dbReference type="Proteomes" id="UP000198727"/>
    </source>
</evidence>
<evidence type="ECO:0000313" key="6">
    <source>
        <dbReference type="EMBL" id="SFQ58095.1"/>
    </source>
</evidence>
<dbReference type="RefSeq" id="WP_092534568.1">
    <property type="nucleotide sequence ID" value="NZ_FOWW01000010.1"/>
</dbReference>
<name>A0A1I5ZNX1_9PSEU</name>
<dbReference type="InterPro" id="IPR051601">
    <property type="entry name" value="Serine_prot/Carboxylest_S33"/>
</dbReference>
<feature type="chain" id="PRO_5011442218" evidence="3">
    <location>
        <begin position="30"/>
        <end position="537"/>
    </location>
</feature>
<gene>
    <name evidence="6" type="ORF">SAMN05421810_1104</name>
</gene>
<feature type="signal peptide" evidence="3">
    <location>
        <begin position="1"/>
        <end position="29"/>
    </location>
</feature>
<evidence type="ECO:0000256" key="2">
    <source>
        <dbReference type="ARBA" id="ARBA00022801"/>
    </source>
</evidence>
<evidence type="ECO:0000259" key="5">
    <source>
        <dbReference type="Pfam" id="PF08386"/>
    </source>
</evidence>
<dbReference type="Proteomes" id="UP000198727">
    <property type="component" value="Unassembled WGS sequence"/>
</dbReference>
<evidence type="ECO:0000256" key="1">
    <source>
        <dbReference type="ARBA" id="ARBA00010088"/>
    </source>
</evidence>
<dbReference type="PANTHER" id="PTHR43248:SF25">
    <property type="entry name" value="AB HYDROLASE-1 DOMAIN-CONTAINING PROTEIN-RELATED"/>
    <property type="match status" value="1"/>
</dbReference>
<dbReference type="PANTHER" id="PTHR43248">
    <property type="entry name" value="2-SUCCINYL-6-HYDROXY-2,4-CYCLOHEXADIENE-1-CARBOXYLATE SYNTHASE"/>
    <property type="match status" value="1"/>
</dbReference>